<dbReference type="InterPro" id="IPR036942">
    <property type="entry name" value="Beta-barrel_TonB_sf"/>
</dbReference>
<dbReference type="GO" id="GO:0009279">
    <property type="term" value="C:cell outer membrane"/>
    <property type="evidence" value="ECO:0007669"/>
    <property type="project" value="UniProtKB-SubCell"/>
</dbReference>
<keyword evidence="7" id="KW-0732">Signal</keyword>
<reference evidence="8 9" key="1">
    <citation type="submission" date="2018-07" db="EMBL/GenBank/DDBJ databases">
        <title>Dyella tabacisoli L4-6T, whole genome shotgun sequence.</title>
        <authorList>
            <person name="Zhou X.-K."/>
            <person name="Li W.-J."/>
            <person name="Duan Y.-Q."/>
        </authorList>
    </citation>
    <scope>NUCLEOTIDE SEQUENCE [LARGE SCALE GENOMIC DNA]</scope>
    <source>
        <strain evidence="8 9">L4-6</strain>
    </source>
</reference>
<evidence type="ECO:0000256" key="2">
    <source>
        <dbReference type="ARBA" id="ARBA00022448"/>
    </source>
</evidence>
<evidence type="ECO:0000313" key="9">
    <source>
        <dbReference type="Proteomes" id="UP000253782"/>
    </source>
</evidence>
<accession>A0A369UII1</accession>
<keyword evidence="4" id="KW-0812">Transmembrane</keyword>
<keyword evidence="3" id="KW-1134">Transmembrane beta strand</keyword>
<keyword evidence="9" id="KW-1185">Reference proteome</keyword>
<keyword evidence="6" id="KW-0998">Cell outer membrane</keyword>
<evidence type="ECO:0000256" key="4">
    <source>
        <dbReference type="ARBA" id="ARBA00022692"/>
    </source>
</evidence>
<dbReference type="OrthoDB" id="9768147at2"/>
<dbReference type="SUPFAM" id="SSF56935">
    <property type="entry name" value="Porins"/>
    <property type="match status" value="1"/>
</dbReference>
<evidence type="ECO:0000256" key="6">
    <source>
        <dbReference type="ARBA" id="ARBA00023237"/>
    </source>
</evidence>
<comment type="caution">
    <text evidence="8">The sequence shown here is derived from an EMBL/GenBank/DDBJ whole genome shotgun (WGS) entry which is preliminary data.</text>
</comment>
<protein>
    <recommendedName>
        <fullName evidence="10">TonB-dependent receptor</fullName>
    </recommendedName>
</protein>
<dbReference type="AlphaFoldDB" id="A0A369UII1"/>
<sequence length="1037" mass="113161">MRTHTTKSNPCNESRSGRNGFRHTRISLVLLSLLCTSPLWAQSMTGGIYGKLKDAQGVTVVVKNPATGYENTLTPDKTGYYNVSNLAPGTYTVQLIRNGSATAEQALSVRAGAASPAVFAAATNTPSAAEVNAKNLDVISVSSTTTSVNTIDVSTVENTQIWNLSDVNNLPVSARNLEGIATLQSNVSAAGKLGSAQGYSGGFVQFNGAAPDENRYYINQFDTTNGSNMLQPTGVPDEAISTIQIKSTGYGVQYGSTTGGVTSGTIKQGSNIFKVGGSIYFTPPTSSWLNPNAPNARNKEDTSKYNIFSSATHTQSQITNNLWSSGPILKDQLFYYALFTNKGGSPQTTYDQNSGTTKDVFNQNPSHGGLINLTWNINKDHTLDWLLYRENDNSRHTQYALSDPYNPGSASATPYNYSHGINNEWLSVLNYTGKITDTLSMSAMYGYLRTRYYTHTLSDDQGGSLPSVSYFDPATQKIVVPPGGTGPATVNSPFVYDKKGYRLDFDWYPVEQHHLSFGLDHYNYVATIVTNTNPLGAWAYNINNCPPGQGSCALPNGALLANGTPYVSSAISYQNDVNRNINKSIYLDDTWQVSNNVLLYAGLRHDTYVSKLDTGQTYLRMPYNSPRFGVSWDVHGDSSLKIGATLGRYAEGLGVNYNDLAGAAYISQMYYYTYNCASANCADHGYLPQNLQQAGAPTGVVGNLPATVDGQVSHNIRPSYQDSASIYALQQFHNSWTAGATFYVSKLRNLMEYWNGATLVNNYLSANGYNYQLPANGLGYLYNPGKSLDLTLPSGPGGALQRVVIPNSYLGMPKPERKTYQLTFTLDHAATAEEPWFLDVSYTWRHLFGNTTGAVNATGSANSNVWSNGYDQSWQAPAFLDGAGGNLQSDAKNTLKINGYYRFSYGLRLGGMFTASSGVPLSCYSNYPYPDDGRLSANGNSQDSYYCGNRLISRGHAGKTGFWDQLDMDIGYDWKLASNSLSLDLKMTNVFNRNAVLQKNQVYNANVNDPTPSPTYMTPNLFQAPRSTMLVFRWQYN</sequence>
<dbReference type="SUPFAM" id="SSF49452">
    <property type="entry name" value="Starch-binding domain-like"/>
    <property type="match status" value="1"/>
</dbReference>
<evidence type="ECO:0000256" key="1">
    <source>
        <dbReference type="ARBA" id="ARBA00004571"/>
    </source>
</evidence>
<dbReference type="GO" id="GO:0030246">
    <property type="term" value="F:carbohydrate binding"/>
    <property type="evidence" value="ECO:0007669"/>
    <property type="project" value="InterPro"/>
</dbReference>
<comment type="subcellular location">
    <subcellularLocation>
        <location evidence="1">Cell outer membrane</location>
        <topology evidence="1">Multi-pass membrane protein</topology>
    </subcellularLocation>
</comment>
<feature type="chain" id="PRO_5016648157" description="TonB-dependent receptor" evidence="7">
    <location>
        <begin position="42"/>
        <end position="1037"/>
    </location>
</feature>
<dbReference type="Pfam" id="PF13620">
    <property type="entry name" value="CarboxypepD_reg"/>
    <property type="match status" value="1"/>
</dbReference>
<evidence type="ECO:0008006" key="10">
    <source>
        <dbReference type="Google" id="ProtNLM"/>
    </source>
</evidence>
<dbReference type="Gene3D" id="2.40.170.20">
    <property type="entry name" value="TonB-dependent receptor, beta-barrel domain"/>
    <property type="match status" value="1"/>
</dbReference>
<gene>
    <name evidence="8" type="ORF">DVJ77_19970</name>
</gene>
<evidence type="ECO:0000256" key="3">
    <source>
        <dbReference type="ARBA" id="ARBA00022452"/>
    </source>
</evidence>
<dbReference type="PANTHER" id="PTHR30069:SF46">
    <property type="entry name" value="OAR PROTEIN"/>
    <property type="match status" value="1"/>
</dbReference>
<dbReference type="Gene3D" id="2.60.40.1120">
    <property type="entry name" value="Carboxypeptidase-like, regulatory domain"/>
    <property type="match status" value="1"/>
</dbReference>
<dbReference type="GO" id="GO:0015344">
    <property type="term" value="F:siderophore uptake transmembrane transporter activity"/>
    <property type="evidence" value="ECO:0007669"/>
    <property type="project" value="TreeGrafter"/>
</dbReference>
<dbReference type="GO" id="GO:0044718">
    <property type="term" value="P:siderophore transmembrane transport"/>
    <property type="evidence" value="ECO:0007669"/>
    <property type="project" value="TreeGrafter"/>
</dbReference>
<organism evidence="8 9">
    <name type="scientific">Dyella tabacisoli</name>
    <dbReference type="NCBI Taxonomy" id="2282381"/>
    <lineage>
        <taxon>Bacteria</taxon>
        <taxon>Pseudomonadati</taxon>
        <taxon>Pseudomonadota</taxon>
        <taxon>Gammaproteobacteria</taxon>
        <taxon>Lysobacterales</taxon>
        <taxon>Rhodanobacteraceae</taxon>
        <taxon>Dyella</taxon>
    </lineage>
</organism>
<dbReference type="EMBL" id="QQAH01000023">
    <property type="protein sequence ID" value="RDD79915.1"/>
    <property type="molecule type" value="Genomic_DNA"/>
</dbReference>
<dbReference type="Proteomes" id="UP000253782">
    <property type="component" value="Unassembled WGS sequence"/>
</dbReference>
<evidence type="ECO:0000256" key="7">
    <source>
        <dbReference type="SAM" id="SignalP"/>
    </source>
</evidence>
<dbReference type="PANTHER" id="PTHR30069">
    <property type="entry name" value="TONB-DEPENDENT OUTER MEMBRANE RECEPTOR"/>
    <property type="match status" value="1"/>
</dbReference>
<name>A0A369UII1_9GAMM</name>
<proteinExistence type="predicted"/>
<evidence type="ECO:0000313" key="8">
    <source>
        <dbReference type="EMBL" id="RDD79915.1"/>
    </source>
</evidence>
<dbReference type="InterPro" id="IPR013784">
    <property type="entry name" value="Carb-bd-like_fold"/>
</dbReference>
<dbReference type="InterPro" id="IPR039426">
    <property type="entry name" value="TonB-dep_rcpt-like"/>
</dbReference>
<keyword evidence="2" id="KW-0813">Transport</keyword>
<keyword evidence="5" id="KW-0472">Membrane</keyword>
<feature type="signal peptide" evidence="7">
    <location>
        <begin position="1"/>
        <end position="41"/>
    </location>
</feature>
<evidence type="ECO:0000256" key="5">
    <source>
        <dbReference type="ARBA" id="ARBA00023136"/>
    </source>
</evidence>